<feature type="compositionally biased region" description="Basic and acidic residues" evidence="7">
    <location>
        <begin position="1191"/>
        <end position="1205"/>
    </location>
</feature>
<dbReference type="RefSeq" id="WP_158985022.1">
    <property type="nucleotide sequence ID" value="NZ_BAABKY010000002.1"/>
</dbReference>
<evidence type="ECO:0000256" key="5">
    <source>
        <dbReference type="ARBA" id="ARBA00022837"/>
    </source>
</evidence>
<feature type="signal peptide" evidence="8">
    <location>
        <begin position="1"/>
        <end position="32"/>
    </location>
</feature>
<evidence type="ECO:0000256" key="1">
    <source>
        <dbReference type="ARBA" id="ARBA00004561"/>
    </source>
</evidence>
<accession>A0ABP9LIW9</accession>
<keyword evidence="3" id="KW-1029">Fimbrium biogenesis</keyword>
<feature type="domain" description="Peptidase C-terminal archaeal/bacterial" evidence="9">
    <location>
        <begin position="196"/>
        <end position="260"/>
    </location>
</feature>
<dbReference type="EMBL" id="BAABKY010000002">
    <property type="protein sequence ID" value="GAA5077389.1"/>
    <property type="molecule type" value="Genomic_DNA"/>
</dbReference>
<sequence length="1205" mass="127650">MTNRKPNTPRIAPLHSALLACMATCLALPVNAATSFPNFPLQTGVGSLPPNIMFILDDSGSMAWDFMPGAVANDANTINGKTSPTAIGLKTYKHNTLYFDPSKDYKPWMKADGTRFTTGTTMDSVYTNDATLTGLDDIRWQVNEYYLPKASATDFTNSANFDRYSIIMHNGALKVIQGGVTNLRTDNNQDLNDNSSRDYAITVPTGAIRLDVRTKDGDGNVTLTLIRNGTTVCTSANDGNFESCVLNDPATGAYTIRLSSPRRDNVDNVDLVAEYFSGTAMDATAAATIITKYATWYSYYRTRSKAAKAGASQAFGELGTNFRVGFDSIWNRDGSTAVAGDLPAYKIPVGNDEGLFRDTNKTNWFDYLQRANANSGTPLHGALKRAGDYFEMQTGTDGPWGPEATANQLSCRQNFAILTTDGYWNDSDGGFGDAPGTAVIGNSDNTAGVKIDPANTSQKSYTYAATARFKDSAADTLADVAMHYWKRDLRTDLANNVPSTAQNDAFWQHMSTFGISIGLQGTLQLSDVPAIEAGTKAWPNPWKTATNTNNSWSNESNRRIDDLMHAAINGHGSFVAATDPDAFAKALKDTLSAIQVRTASGSNVSTNGSTLQSDSKLFQAIYTSGNWTGDVRAFSLVGGLQTTPLWSVASVAAANLGSFRTRGVYTWGGTAGAAFPTTAQTTALERTGGTAAVTGANNATYIKGGAGAANLRKRDSVIGDIVNSSPFFVKGTDTLFIGANDGMLHAINTSDGSVRFSYVPSGLNFTSLASLSDPDYQHRFFVDGGIDVTTLTQGKDKNILVGSLGRGGKGVFALDVTAPASFGATKVLWDKTFSSSAATVADADMGHVLGAPLVRLGNNGKTVAFVGNGIDSDNGSSVLYGYVMGTSGALESTIKIVASATGGGLAEPRAADIDNDGDADYIYAGDLTGNLWKFDVRSPTASNWAVANSGSPMFVATDPDGATQPITASVALARDPQTTQIFVAFGTGKYITNGDVTDTVQQVQTIYSLIDSNDTIDGRDDLEERSIPYVGTDAKGNTARSWEKYSPLPAGVDGWFIDLGVPLPAAKGERVVTAPFVKGRALWFSSIIPSPGEDCDATGRGYINAIDMFTGTNPQSNGTTTGYIDVGADDSLQNPTQPDPNNPNTGDDSQIVGSVDLGIGMPGQGDVVGENVYACGSEAECGGIKMPPPEGEQKRLNWRELFKQD</sequence>
<protein>
    <recommendedName>
        <fullName evidence="13">Type IV pilus assembly protein PilY1</fullName>
    </recommendedName>
</protein>
<evidence type="ECO:0000256" key="2">
    <source>
        <dbReference type="ARBA" id="ARBA00008387"/>
    </source>
</evidence>
<proteinExistence type="inferred from homology"/>
<comment type="caution">
    <text evidence="11">The sequence shown here is derived from an EMBL/GenBank/DDBJ whole genome shotgun (WGS) entry which is preliminary data.</text>
</comment>
<feature type="domain" description="PilY1 beta-propeller" evidence="10">
    <location>
        <begin position="734"/>
        <end position="1014"/>
    </location>
</feature>
<evidence type="ECO:0000313" key="12">
    <source>
        <dbReference type="Proteomes" id="UP001501083"/>
    </source>
</evidence>
<keyword evidence="12" id="KW-1185">Reference proteome</keyword>
<dbReference type="InterPro" id="IPR007280">
    <property type="entry name" value="Peptidase_C_arc/bac"/>
</dbReference>
<evidence type="ECO:0000256" key="7">
    <source>
        <dbReference type="SAM" id="MobiDB-lite"/>
    </source>
</evidence>
<dbReference type="Pfam" id="PF04151">
    <property type="entry name" value="PPC"/>
    <property type="match status" value="1"/>
</dbReference>
<evidence type="ECO:0000256" key="3">
    <source>
        <dbReference type="ARBA" id="ARBA00022558"/>
    </source>
</evidence>
<keyword evidence="5" id="KW-0106">Calcium</keyword>
<dbReference type="Gene3D" id="2.60.120.380">
    <property type="match status" value="1"/>
</dbReference>
<comment type="subcellular location">
    <subcellularLocation>
        <location evidence="1">Fimbrium</location>
    </subcellularLocation>
</comment>
<feature type="region of interest" description="Disordered" evidence="7">
    <location>
        <begin position="1126"/>
        <end position="1158"/>
    </location>
</feature>
<evidence type="ECO:0000259" key="9">
    <source>
        <dbReference type="Pfam" id="PF04151"/>
    </source>
</evidence>
<evidence type="ECO:0000313" key="11">
    <source>
        <dbReference type="EMBL" id="GAA5077389.1"/>
    </source>
</evidence>
<feature type="region of interest" description="Disordered" evidence="7">
    <location>
        <begin position="1181"/>
        <end position="1205"/>
    </location>
</feature>
<evidence type="ECO:0008006" key="13">
    <source>
        <dbReference type="Google" id="ProtNLM"/>
    </source>
</evidence>
<dbReference type="InterPro" id="IPR008707">
    <property type="entry name" value="B-propeller_PilY1"/>
</dbReference>
<gene>
    <name evidence="11" type="ORF">GCM10025759_23270</name>
</gene>
<evidence type="ECO:0000259" key="10">
    <source>
        <dbReference type="Pfam" id="PF05567"/>
    </source>
</evidence>
<feature type="chain" id="PRO_5047245714" description="Type IV pilus assembly protein PilY1" evidence="8">
    <location>
        <begin position="33"/>
        <end position="1205"/>
    </location>
</feature>
<reference evidence="12" key="1">
    <citation type="journal article" date="2019" name="Int. J. Syst. Evol. Microbiol.">
        <title>The Global Catalogue of Microorganisms (GCM) 10K type strain sequencing project: providing services to taxonomists for standard genome sequencing and annotation.</title>
        <authorList>
            <consortium name="The Broad Institute Genomics Platform"/>
            <consortium name="The Broad Institute Genome Sequencing Center for Infectious Disease"/>
            <person name="Wu L."/>
            <person name="Ma J."/>
        </authorList>
    </citation>
    <scope>NUCLEOTIDE SEQUENCE [LARGE SCALE GENOMIC DNA]</scope>
    <source>
        <strain evidence="12">JCM 19212</strain>
    </source>
</reference>
<dbReference type="Proteomes" id="UP001501083">
    <property type="component" value="Unassembled WGS sequence"/>
</dbReference>
<evidence type="ECO:0000256" key="8">
    <source>
        <dbReference type="SAM" id="SignalP"/>
    </source>
</evidence>
<dbReference type="PROSITE" id="PS51257">
    <property type="entry name" value="PROKAR_LIPOPROTEIN"/>
    <property type="match status" value="1"/>
</dbReference>
<dbReference type="InterPro" id="IPR011047">
    <property type="entry name" value="Quinoprotein_ADH-like_sf"/>
</dbReference>
<name>A0ABP9LIW9_9GAMM</name>
<keyword evidence="8" id="KW-0732">Signal</keyword>
<evidence type="ECO:0000256" key="6">
    <source>
        <dbReference type="ARBA" id="ARBA00023263"/>
    </source>
</evidence>
<keyword evidence="4" id="KW-0479">Metal-binding</keyword>
<dbReference type="Pfam" id="PF05567">
    <property type="entry name" value="T4P_PilY1"/>
    <property type="match status" value="1"/>
</dbReference>
<dbReference type="SUPFAM" id="SSF50998">
    <property type="entry name" value="Quinoprotein alcohol dehydrogenase-like"/>
    <property type="match status" value="1"/>
</dbReference>
<evidence type="ECO:0000256" key="4">
    <source>
        <dbReference type="ARBA" id="ARBA00022723"/>
    </source>
</evidence>
<organism evidence="11 12">
    <name type="scientific">Lysobacter panacisoli</name>
    <dbReference type="NCBI Taxonomy" id="1255263"/>
    <lineage>
        <taxon>Bacteria</taxon>
        <taxon>Pseudomonadati</taxon>
        <taxon>Pseudomonadota</taxon>
        <taxon>Gammaproteobacteria</taxon>
        <taxon>Lysobacterales</taxon>
        <taxon>Lysobacteraceae</taxon>
        <taxon>Lysobacter</taxon>
    </lineage>
</organism>
<keyword evidence="6" id="KW-0281">Fimbrium</keyword>
<comment type="similarity">
    <text evidence="2">Belongs to the PilY1 family.</text>
</comment>